<protein>
    <recommendedName>
        <fullName evidence="1">ATPase AAA-type core domain-containing protein</fullName>
    </recommendedName>
</protein>
<dbReference type="EMBL" id="MQWD01000001">
    <property type="protein sequence ID" value="PAP76948.1"/>
    <property type="molecule type" value="Genomic_DNA"/>
</dbReference>
<dbReference type="Pfam" id="PF13304">
    <property type="entry name" value="AAA_21"/>
    <property type="match status" value="1"/>
</dbReference>
<dbReference type="GO" id="GO:0005524">
    <property type="term" value="F:ATP binding"/>
    <property type="evidence" value="ECO:0007669"/>
    <property type="project" value="InterPro"/>
</dbReference>
<sequence length="497" mass="55628">MMNALYVHNPGRNVHHTRFLDLGKVSVLCGRNNSGKTTLLESVRDIGMNGSAALGSPAIRLEGEFAEALWRQVENECKVNNWSFSSAKDQIERAWGGDLLDLEKQREVVERIGAFRGYSNLQKAVENAVATALKKLPKRVLVPAKRLRLQQAAFKSEPSGELNPRGENLLNYLFWSKNQVQGSRPYSYYGELRGHFSTVTEGFDFDVTLSGGSLTLKILPPFGGKWDAAESFGLGLHDVLLILAVALAEDAGLLLVEEPENHVHPAMQRRLLQVLKRETTNQYLLSTHSNVFLDNAFVDKVYFTEFVDGEVRLSDVTSKASLLDDLGYEVTDNLTADVVVLVEGPTDVPVLETLALRREDLRLKQIKFWPLGGDIMDQLDLSVLTDSNKVVAIVDDDPGSRRVRDRFLAKCAELEVRCHRLGRYAIENYFTVDALRSVYGGQLPEDVTRITPRTKLEKQIGFNVKRRNRDIAEAMSYEDVAGTDLGDFFDLLAEVAR</sequence>
<feature type="domain" description="ATPase AAA-type core" evidence="1">
    <location>
        <begin position="184"/>
        <end position="294"/>
    </location>
</feature>
<dbReference type="InterPro" id="IPR027417">
    <property type="entry name" value="P-loop_NTPase"/>
</dbReference>
<dbReference type="Proteomes" id="UP000216339">
    <property type="component" value="Unassembled WGS sequence"/>
</dbReference>
<dbReference type="GO" id="GO:0016887">
    <property type="term" value="F:ATP hydrolysis activity"/>
    <property type="evidence" value="ECO:0007669"/>
    <property type="project" value="InterPro"/>
</dbReference>
<dbReference type="PANTHER" id="PTHR43581:SF4">
    <property type="entry name" value="ATP_GTP PHOSPHATASE"/>
    <property type="match status" value="1"/>
</dbReference>
<proteinExistence type="predicted"/>
<dbReference type="InterPro" id="IPR051396">
    <property type="entry name" value="Bact_Antivir_Def_Nuclease"/>
</dbReference>
<organism evidence="2 3">
    <name type="scientific">Rubrivirga marina</name>
    <dbReference type="NCBI Taxonomy" id="1196024"/>
    <lineage>
        <taxon>Bacteria</taxon>
        <taxon>Pseudomonadati</taxon>
        <taxon>Rhodothermota</taxon>
        <taxon>Rhodothermia</taxon>
        <taxon>Rhodothermales</taxon>
        <taxon>Rubricoccaceae</taxon>
        <taxon>Rubrivirga</taxon>
    </lineage>
</organism>
<dbReference type="OrthoDB" id="9784297at2"/>
<evidence type="ECO:0000313" key="2">
    <source>
        <dbReference type="EMBL" id="PAP76948.1"/>
    </source>
</evidence>
<dbReference type="InterPro" id="IPR003959">
    <property type="entry name" value="ATPase_AAA_core"/>
</dbReference>
<dbReference type="SUPFAM" id="SSF52540">
    <property type="entry name" value="P-loop containing nucleoside triphosphate hydrolases"/>
    <property type="match status" value="1"/>
</dbReference>
<evidence type="ECO:0000313" key="3">
    <source>
        <dbReference type="Proteomes" id="UP000216339"/>
    </source>
</evidence>
<evidence type="ECO:0000259" key="1">
    <source>
        <dbReference type="Pfam" id="PF13304"/>
    </source>
</evidence>
<dbReference type="Gene3D" id="3.40.50.300">
    <property type="entry name" value="P-loop containing nucleotide triphosphate hydrolases"/>
    <property type="match status" value="1"/>
</dbReference>
<comment type="caution">
    <text evidence="2">The sequence shown here is derived from an EMBL/GenBank/DDBJ whole genome shotgun (WGS) entry which is preliminary data.</text>
</comment>
<reference evidence="2 3" key="1">
    <citation type="submission" date="2016-11" db="EMBL/GenBank/DDBJ databases">
        <title>Study of marine rhodopsin-containing bacteria.</title>
        <authorList>
            <person name="Yoshizawa S."/>
            <person name="Kumagai Y."/>
            <person name="Kogure K."/>
        </authorList>
    </citation>
    <scope>NUCLEOTIDE SEQUENCE [LARGE SCALE GENOMIC DNA]</scope>
    <source>
        <strain evidence="2 3">SAORIC-28</strain>
    </source>
</reference>
<keyword evidence="3" id="KW-1185">Reference proteome</keyword>
<dbReference type="CDD" id="cd00267">
    <property type="entry name" value="ABC_ATPase"/>
    <property type="match status" value="1"/>
</dbReference>
<name>A0A271J126_9BACT</name>
<accession>A0A271J126</accession>
<gene>
    <name evidence="2" type="ORF">BSZ37_11150</name>
</gene>
<dbReference type="AlphaFoldDB" id="A0A271J126"/>
<dbReference type="PANTHER" id="PTHR43581">
    <property type="entry name" value="ATP/GTP PHOSPHATASE"/>
    <property type="match status" value="1"/>
</dbReference>